<dbReference type="EMBL" id="JAACJK010000060">
    <property type="protein sequence ID" value="KAF5335774.1"/>
    <property type="molecule type" value="Genomic_DNA"/>
</dbReference>
<feature type="region of interest" description="Disordered" evidence="9">
    <location>
        <begin position="333"/>
        <end position="419"/>
    </location>
</feature>
<evidence type="ECO:0000259" key="10">
    <source>
        <dbReference type="PROSITE" id="PS50157"/>
    </source>
</evidence>
<evidence type="ECO:0000256" key="5">
    <source>
        <dbReference type="ARBA" id="ARBA00022833"/>
    </source>
</evidence>
<proteinExistence type="predicted"/>
<dbReference type="SUPFAM" id="SSF57667">
    <property type="entry name" value="beta-beta-alpha zinc fingers"/>
    <property type="match status" value="1"/>
</dbReference>
<feature type="domain" description="C2H2-type" evidence="10">
    <location>
        <begin position="250"/>
        <end position="277"/>
    </location>
</feature>
<keyword evidence="7" id="KW-0539">Nucleus</keyword>
<feature type="compositionally biased region" description="Basic residues" evidence="9">
    <location>
        <begin position="387"/>
        <end position="396"/>
    </location>
</feature>
<feature type="compositionally biased region" description="Polar residues" evidence="9">
    <location>
        <begin position="51"/>
        <end position="66"/>
    </location>
</feature>
<dbReference type="FunFam" id="3.30.160.60:FF:001102">
    <property type="entry name" value="Transcription factor IIIA"/>
    <property type="match status" value="1"/>
</dbReference>
<feature type="compositionally biased region" description="Low complexity" evidence="9">
    <location>
        <begin position="133"/>
        <end position="149"/>
    </location>
</feature>
<dbReference type="PANTHER" id="PTHR23235">
    <property type="entry name" value="KRUEPPEL-LIKE TRANSCRIPTION FACTOR"/>
    <property type="match status" value="1"/>
</dbReference>
<dbReference type="PROSITE" id="PS00028">
    <property type="entry name" value="ZINC_FINGER_C2H2_1"/>
    <property type="match status" value="2"/>
</dbReference>
<evidence type="ECO:0000313" key="12">
    <source>
        <dbReference type="Proteomes" id="UP000541558"/>
    </source>
</evidence>
<evidence type="ECO:0000256" key="7">
    <source>
        <dbReference type="ARBA" id="ARBA00023242"/>
    </source>
</evidence>
<feature type="compositionally biased region" description="Low complexity" evidence="9">
    <location>
        <begin position="196"/>
        <end position="220"/>
    </location>
</feature>
<comment type="subcellular location">
    <subcellularLocation>
        <location evidence="1">Nucleus</location>
    </subcellularLocation>
</comment>
<keyword evidence="3" id="KW-0677">Repeat</keyword>
<name>A0A8H5FGC7_9AGAR</name>
<keyword evidence="2" id="KW-0479">Metal-binding</keyword>
<dbReference type="PANTHER" id="PTHR23235:SF150">
    <property type="entry name" value="KRUEPPEL-LIKE FACTOR LUNA"/>
    <property type="match status" value="1"/>
</dbReference>
<dbReference type="InterPro" id="IPR036236">
    <property type="entry name" value="Znf_C2H2_sf"/>
</dbReference>
<feature type="compositionally biased region" description="Basic and acidic residues" evidence="9">
    <location>
        <begin position="101"/>
        <end position="131"/>
    </location>
</feature>
<dbReference type="Pfam" id="PF00096">
    <property type="entry name" value="zf-C2H2"/>
    <property type="match status" value="2"/>
</dbReference>
<feature type="region of interest" description="Disordered" evidence="9">
    <location>
        <begin position="51"/>
        <end position="156"/>
    </location>
</feature>
<protein>
    <recommendedName>
        <fullName evidence="10">C2H2-type domain-containing protein</fullName>
    </recommendedName>
</protein>
<keyword evidence="12" id="KW-1185">Reference proteome</keyword>
<organism evidence="11 12">
    <name type="scientific">Ephemerocybe angulata</name>
    <dbReference type="NCBI Taxonomy" id="980116"/>
    <lineage>
        <taxon>Eukaryota</taxon>
        <taxon>Fungi</taxon>
        <taxon>Dikarya</taxon>
        <taxon>Basidiomycota</taxon>
        <taxon>Agaricomycotina</taxon>
        <taxon>Agaricomycetes</taxon>
        <taxon>Agaricomycetidae</taxon>
        <taxon>Agaricales</taxon>
        <taxon>Agaricineae</taxon>
        <taxon>Psathyrellaceae</taxon>
        <taxon>Ephemerocybe</taxon>
    </lineage>
</organism>
<evidence type="ECO:0000256" key="2">
    <source>
        <dbReference type="ARBA" id="ARBA00022723"/>
    </source>
</evidence>
<comment type="caution">
    <text evidence="11">The sequence shown here is derived from an EMBL/GenBank/DDBJ whole genome shotgun (WGS) entry which is preliminary data.</text>
</comment>
<dbReference type="GO" id="GO:0000981">
    <property type="term" value="F:DNA-binding transcription factor activity, RNA polymerase II-specific"/>
    <property type="evidence" value="ECO:0007669"/>
    <property type="project" value="TreeGrafter"/>
</dbReference>
<gene>
    <name evidence="11" type="ORF">D9611_009681</name>
</gene>
<evidence type="ECO:0000256" key="3">
    <source>
        <dbReference type="ARBA" id="ARBA00022737"/>
    </source>
</evidence>
<dbReference type="GO" id="GO:0008270">
    <property type="term" value="F:zinc ion binding"/>
    <property type="evidence" value="ECO:0007669"/>
    <property type="project" value="UniProtKB-KW"/>
</dbReference>
<dbReference type="FunFam" id="3.30.160.60:FF:000045">
    <property type="entry name" value="ZFP69 zinc finger protein B"/>
    <property type="match status" value="1"/>
</dbReference>
<dbReference type="OrthoDB" id="6077919at2759"/>
<keyword evidence="6" id="KW-0238">DNA-binding</keyword>
<dbReference type="Gene3D" id="3.30.160.60">
    <property type="entry name" value="Classic Zinc Finger"/>
    <property type="match status" value="2"/>
</dbReference>
<dbReference type="InterPro" id="IPR013087">
    <property type="entry name" value="Znf_C2H2_type"/>
</dbReference>
<feature type="region of interest" description="Disordered" evidence="9">
    <location>
        <begin position="184"/>
        <end position="221"/>
    </location>
</feature>
<dbReference type="GO" id="GO:0005634">
    <property type="term" value="C:nucleus"/>
    <property type="evidence" value="ECO:0007669"/>
    <property type="project" value="UniProtKB-SubCell"/>
</dbReference>
<dbReference type="Proteomes" id="UP000541558">
    <property type="component" value="Unassembled WGS sequence"/>
</dbReference>
<dbReference type="PROSITE" id="PS50157">
    <property type="entry name" value="ZINC_FINGER_C2H2_2"/>
    <property type="match status" value="2"/>
</dbReference>
<keyword evidence="4 8" id="KW-0863">Zinc-finger</keyword>
<evidence type="ECO:0000256" key="6">
    <source>
        <dbReference type="ARBA" id="ARBA00023125"/>
    </source>
</evidence>
<evidence type="ECO:0000313" key="11">
    <source>
        <dbReference type="EMBL" id="KAF5335774.1"/>
    </source>
</evidence>
<feature type="compositionally biased region" description="Low complexity" evidence="9">
    <location>
        <begin position="336"/>
        <end position="363"/>
    </location>
</feature>
<evidence type="ECO:0000256" key="4">
    <source>
        <dbReference type="ARBA" id="ARBA00022771"/>
    </source>
</evidence>
<dbReference type="GO" id="GO:0000978">
    <property type="term" value="F:RNA polymerase II cis-regulatory region sequence-specific DNA binding"/>
    <property type="evidence" value="ECO:0007669"/>
    <property type="project" value="TreeGrafter"/>
</dbReference>
<evidence type="ECO:0000256" key="8">
    <source>
        <dbReference type="PROSITE-ProRule" id="PRU00042"/>
    </source>
</evidence>
<reference evidence="11 12" key="1">
    <citation type="journal article" date="2020" name="ISME J.">
        <title>Uncovering the hidden diversity of litter-decomposition mechanisms in mushroom-forming fungi.</title>
        <authorList>
            <person name="Floudas D."/>
            <person name="Bentzer J."/>
            <person name="Ahren D."/>
            <person name="Johansson T."/>
            <person name="Persson P."/>
            <person name="Tunlid A."/>
        </authorList>
    </citation>
    <scope>NUCLEOTIDE SEQUENCE [LARGE SCALE GENOMIC DNA]</scope>
    <source>
        <strain evidence="11 12">CBS 175.51</strain>
    </source>
</reference>
<feature type="domain" description="C2H2-type" evidence="10">
    <location>
        <begin position="278"/>
        <end position="302"/>
    </location>
</feature>
<dbReference type="AlphaFoldDB" id="A0A8H5FGC7"/>
<evidence type="ECO:0000256" key="1">
    <source>
        <dbReference type="ARBA" id="ARBA00004123"/>
    </source>
</evidence>
<accession>A0A8H5FGC7</accession>
<evidence type="ECO:0000256" key="9">
    <source>
        <dbReference type="SAM" id="MobiDB-lite"/>
    </source>
</evidence>
<sequence length="419" mass="46139">MKDIPATSMVPITQPIAIIQRQRFPESCQRTSIDDPESEETALRDDFFILTQESSRPFQRESSPSSRFYGRQRGRRPASWVPEPSYIPEYTEAGPSSYSPQRRDFLPVSRFDHEPQDHRSRVSTPDSHDDLPALSDSEMSSCASSSSASEGPHSPVTPWFGPECSISMEPLNALERLPSPAHIRLASDSSDHGLQSSESSTTRSSSAQSTVSCDSTSTDVGLDQHSTYSKVVVTKFSNPPRYRLKKVKFHECPICQKSFPRPSGLRTHMNMHTNTKPYACPYEGCDKSFSVISNAKRHYRTHLVDLSPDQIGLPAGPYAVNFSDPVVVPDSPPHEAYYSSLPPSSSSSSSLSSLASNASDYSPGTTLEDAQGRRLRSASDGSASVTGRRRTAKPRTLRWLPLGADSRSSGRVVDRQASY</sequence>
<dbReference type="SMART" id="SM00355">
    <property type="entry name" value="ZnF_C2H2"/>
    <property type="match status" value="2"/>
</dbReference>
<keyword evidence="5" id="KW-0862">Zinc</keyword>